<name>A0A5J5HU40_9BACI</name>
<gene>
    <name evidence="3" type="ORF">F4V44_09265</name>
</gene>
<accession>A0A5J5HU40</accession>
<dbReference type="PANTHER" id="PTHR39966">
    <property type="entry name" value="BLL2471 PROTEIN-RELATED"/>
    <property type="match status" value="1"/>
</dbReference>
<dbReference type="PANTHER" id="PTHR39966:SF1">
    <property type="entry name" value="HEMERYTHRIN-LIKE DOMAIN-CONTAINING PROTEIN"/>
    <property type="match status" value="1"/>
</dbReference>
<dbReference type="EMBL" id="VYKL01000015">
    <property type="protein sequence ID" value="KAA9026059.1"/>
    <property type="molecule type" value="Genomic_DNA"/>
</dbReference>
<dbReference type="RefSeq" id="WP_150439710.1">
    <property type="nucleotide sequence ID" value="NZ_VYKL01000015.1"/>
</dbReference>
<protein>
    <submittedName>
        <fullName evidence="3">Hemerythrin domain-containing protein</fullName>
    </submittedName>
</protein>
<proteinExistence type="predicted"/>
<evidence type="ECO:0000313" key="3">
    <source>
        <dbReference type="EMBL" id="KAA9026059.1"/>
    </source>
</evidence>
<dbReference type="InterPro" id="IPR012312">
    <property type="entry name" value="Hemerythrin-like"/>
</dbReference>
<dbReference type="AlphaFoldDB" id="A0A5J5HU40"/>
<feature type="domain" description="Hemerythrin-like" evidence="2">
    <location>
        <begin position="20"/>
        <end position="152"/>
    </location>
</feature>
<evidence type="ECO:0000256" key="1">
    <source>
        <dbReference type="SAM" id="Coils"/>
    </source>
</evidence>
<feature type="coiled-coil region" evidence="1">
    <location>
        <begin position="20"/>
        <end position="51"/>
    </location>
</feature>
<comment type="caution">
    <text evidence="3">The sequence shown here is derived from an EMBL/GenBank/DDBJ whole genome shotgun (WGS) entry which is preliminary data.</text>
</comment>
<evidence type="ECO:0000313" key="4">
    <source>
        <dbReference type="Proteomes" id="UP000326671"/>
    </source>
</evidence>
<dbReference type="Proteomes" id="UP000326671">
    <property type="component" value="Unassembled WGS sequence"/>
</dbReference>
<dbReference type="CDD" id="cd12108">
    <property type="entry name" value="Hr-like"/>
    <property type="match status" value="1"/>
</dbReference>
<dbReference type="GO" id="GO:0005886">
    <property type="term" value="C:plasma membrane"/>
    <property type="evidence" value="ECO:0007669"/>
    <property type="project" value="TreeGrafter"/>
</dbReference>
<sequence length="171" mass="19643">MEGCMSSLIGNGPVEFSKGFEKLLEEHVSLRQQLEALLQMVQLLNQQEEKAEVFADLRKKVSAFFKELEAHSQKEESILFPMLETYIGKSGGPIAVMEYEHEEAKRLIQSFLTQSDKETMEENMVTHSLLIREAHSLLISHFMKEENVLFPMGERLFSESEKEELYVKVAG</sequence>
<keyword evidence="4" id="KW-1185">Reference proteome</keyword>
<keyword evidence="1" id="KW-0175">Coiled coil</keyword>
<dbReference type="Gene3D" id="1.20.120.520">
    <property type="entry name" value="nmb1532 protein domain like"/>
    <property type="match status" value="1"/>
</dbReference>
<reference evidence="3 4" key="1">
    <citation type="submission" date="2019-09" db="EMBL/GenBank/DDBJ databases">
        <title>Whole genome sequences of isolates from the Mars Exploration Rovers.</title>
        <authorList>
            <person name="Seuylemezian A."/>
            <person name="Vaishampayan P."/>
        </authorList>
    </citation>
    <scope>NUCLEOTIDE SEQUENCE [LARGE SCALE GENOMIC DNA]</scope>
    <source>
        <strain evidence="3 4">MER_TA_151</strain>
    </source>
</reference>
<organism evidence="3 4">
    <name type="scientific">Niallia endozanthoxylica</name>
    <dbReference type="NCBI Taxonomy" id="2036016"/>
    <lineage>
        <taxon>Bacteria</taxon>
        <taxon>Bacillati</taxon>
        <taxon>Bacillota</taxon>
        <taxon>Bacilli</taxon>
        <taxon>Bacillales</taxon>
        <taxon>Bacillaceae</taxon>
        <taxon>Niallia</taxon>
    </lineage>
</organism>
<dbReference type="OrthoDB" id="9792554at2"/>
<dbReference type="Pfam" id="PF01814">
    <property type="entry name" value="Hemerythrin"/>
    <property type="match status" value="1"/>
</dbReference>
<evidence type="ECO:0000259" key="2">
    <source>
        <dbReference type="Pfam" id="PF01814"/>
    </source>
</evidence>